<dbReference type="InterPro" id="IPR041577">
    <property type="entry name" value="RT_RNaseH_2"/>
</dbReference>
<comment type="caution">
    <text evidence="4">The sequence shown here is derived from an EMBL/GenBank/DDBJ whole genome shotgun (WGS) entry which is preliminary data.</text>
</comment>
<proteinExistence type="predicted"/>
<dbReference type="Pfam" id="PF17919">
    <property type="entry name" value="RT_RNaseH_2"/>
    <property type="match status" value="2"/>
</dbReference>
<evidence type="ECO:0000256" key="2">
    <source>
        <dbReference type="ARBA" id="ARBA00023268"/>
    </source>
</evidence>
<accession>A0AA88HAV7</accession>
<keyword evidence="5" id="KW-1185">Reference proteome</keyword>
<dbReference type="Gene3D" id="3.30.70.270">
    <property type="match status" value="2"/>
</dbReference>
<feature type="domain" description="Reverse transcriptase/retrotransposon-derived protein RNase H-like" evidence="3">
    <location>
        <begin position="415"/>
        <end position="469"/>
    </location>
</feature>
<dbReference type="InterPro" id="IPR043502">
    <property type="entry name" value="DNA/RNA_pol_sf"/>
</dbReference>
<dbReference type="FunFam" id="3.30.70.270:FF:000020">
    <property type="entry name" value="Transposon Tf2-6 polyprotein-like Protein"/>
    <property type="match status" value="1"/>
</dbReference>
<dbReference type="PANTHER" id="PTHR37984:SF5">
    <property type="entry name" value="PROTEIN NYNRIN-LIKE"/>
    <property type="match status" value="1"/>
</dbReference>
<evidence type="ECO:0000313" key="4">
    <source>
        <dbReference type="EMBL" id="KAK2703674.1"/>
    </source>
</evidence>
<dbReference type="Gene3D" id="3.10.10.10">
    <property type="entry name" value="HIV Type 1 Reverse Transcriptase, subunit A, domain 1"/>
    <property type="match status" value="1"/>
</dbReference>
<dbReference type="EC" id="2.7.7.49" evidence="1"/>
<sequence>MIESISTEEKVEKPYALIKLTENDSELAFNIDTGAEANILPLKDFNKLARKPVLLPTTDVLTSYTREQLKVLGTANLKVQYKNQTPQTHTFHVVCTDRAPILSRQSSKRLQLIKFVLSVSNPAPIRPVIQKLLNEFSVVFEGIGTLPGTCKIYLKEGVIPTIQPPKRVPFALQAKFKEELDRLESLGVIEKVTKPTQWVNSLVLRICLNPVDLNRAIKRLHYPIPLFDEVAAKCKGVVVTQGQISLDPEKIESVKNIKPPQTIKQLRGILGLMSYFRKFIRNYAQVAKPLTDLTRGNPQKITWSKIAQYLLDHLKKALTSEPILCLPDFQTGQFVVTTDASTKGIGAIFSQIINGEEKVIAYASRTLTPGENTIQPGYAEQTPQRPVQTAELRMEYKPRGGQERDSECYYFDPEAKEIEVITDASQHGLGAQLSTDGATVAFASHSLSETEQRYSQMEKEMLAITFACK</sequence>
<reference evidence="4" key="1">
    <citation type="submission" date="2023-07" db="EMBL/GenBank/DDBJ databases">
        <title>Chromosome-level genome assembly of Artemia franciscana.</title>
        <authorList>
            <person name="Jo E."/>
        </authorList>
    </citation>
    <scope>NUCLEOTIDE SEQUENCE</scope>
    <source>
        <tissue evidence="4">Whole body</tissue>
    </source>
</reference>
<feature type="domain" description="Reverse transcriptase/retrotransposon-derived protein RNase H-like" evidence="3">
    <location>
        <begin position="303"/>
        <end position="376"/>
    </location>
</feature>
<dbReference type="Proteomes" id="UP001187531">
    <property type="component" value="Unassembled WGS sequence"/>
</dbReference>
<dbReference type="PANTHER" id="PTHR37984">
    <property type="entry name" value="PROTEIN CBG26694"/>
    <property type="match status" value="1"/>
</dbReference>
<dbReference type="SUPFAM" id="SSF56672">
    <property type="entry name" value="DNA/RNA polymerases"/>
    <property type="match status" value="2"/>
</dbReference>
<name>A0AA88HAV7_ARTSF</name>
<keyword evidence="2" id="KW-0511">Multifunctional enzyme</keyword>
<protein>
    <recommendedName>
        <fullName evidence="1">RNA-directed DNA polymerase</fullName>
        <ecNumber evidence="1">2.7.7.49</ecNumber>
    </recommendedName>
</protein>
<dbReference type="EMBL" id="JAVRJZ010000081">
    <property type="protein sequence ID" value="KAK2703674.1"/>
    <property type="molecule type" value="Genomic_DNA"/>
</dbReference>
<evidence type="ECO:0000313" key="5">
    <source>
        <dbReference type="Proteomes" id="UP001187531"/>
    </source>
</evidence>
<gene>
    <name evidence="4" type="ORF">QYM36_017970</name>
</gene>
<dbReference type="GO" id="GO:0003964">
    <property type="term" value="F:RNA-directed DNA polymerase activity"/>
    <property type="evidence" value="ECO:0007669"/>
    <property type="project" value="UniProtKB-EC"/>
</dbReference>
<dbReference type="InterPro" id="IPR043128">
    <property type="entry name" value="Rev_trsase/Diguanyl_cyclase"/>
</dbReference>
<evidence type="ECO:0000259" key="3">
    <source>
        <dbReference type="Pfam" id="PF17919"/>
    </source>
</evidence>
<evidence type="ECO:0000256" key="1">
    <source>
        <dbReference type="ARBA" id="ARBA00012493"/>
    </source>
</evidence>
<dbReference type="AlphaFoldDB" id="A0AA88HAV7"/>
<dbReference type="InterPro" id="IPR050951">
    <property type="entry name" value="Retrovirus_Pol_polyprotein"/>
</dbReference>
<organism evidence="4 5">
    <name type="scientific">Artemia franciscana</name>
    <name type="common">Brine shrimp</name>
    <name type="synonym">Artemia sanfranciscana</name>
    <dbReference type="NCBI Taxonomy" id="6661"/>
    <lineage>
        <taxon>Eukaryota</taxon>
        <taxon>Metazoa</taxon>
        <taxon>Ecdysozoa</taxon>
        <taxon>Arthropoda</taxon>
        <taxon>Crustacea</taxon>
        <taxon>Branchiopoda</taxon>
        <taxon>Anostraca</taxon>
        <taxon>Artemiidae</taxon>
        <taxon>Artemia</taxon>
    </lineage>
</organism>
<dbReference type="CDD" id="cd05481">
    <property type="entry name" value="retropepsin_like_LTR_1"/>
    <property type="match status" value="1"/>
</dbReference>